<proteinExistence type="predicted"/>
<dbReference type="Proteomes" id="UP000198282">
    <property type="component" value="Unassembled WGS sequence"/>
</dbReference>
<name>A0A239JWH4_9ACTN</name>
<reference evidence="2 3" key="1">
    <citation type="submission" date="2017-06" db="EMBL/GenBank/DDBJ databases">
        <authorList>
            <person name="Kim H.J."/>
            <person name="Triplett B.A."/>
        </authorList>
    </citation>
    <scope>NUCLEOTIDE SEQUENCE [LARGE SCALE GENOMIC DNA]</scope>
    <source>
        <strain evidence="2 3">CGMCC 4.2132</strain>
    </source>
</reference>
<dbReference type="InterPro" id="IPR023286">
    <property type="entry name" value="ABATE_dom_sf"/>
</dbReference>
<dbReference type="PANTHER" id="PTHR35525">
    <property type="entry name" value="BLL6575 PROTEIN"/>
    <property type="match status" value="1"/>
</dbReference>
<dbReference type="RefSeq" id="WP_089209558.1">
    <property type="nucleotide sequence ID" value="NZ_FZOD01000024.1"/>
</dbReference>
<dbReference type="EMBL" id="FZOD01000024">
    <property type="protein sequence ID" value="SNT10231.1"/>
    <property type="molecule type" value="Genomic_DNA"/>
</dbReference>
<evidence type="ECO:0000313" key="2">
    <source>
        <dbReference type="EMBL" id="SNT10231.1"/>
    </source>
</evidence>
<dbReference type="PANTHER" id="PTHR35525:SF3">
    <property type="entry name" value="BLL6575 PROTEIN"/>
    <property type="match status" value="1"/>
</dbReference>
<feature type="domain" description="Zinc finger CGNR" evidence="1">
    <location>
        <begin position="139"/>
        <end position="181"/>
    </location>
</feature>
<sequence>MSTTTTRTDQEASVPAPAAALVDLLNSRAYAIHADKLDNPELVMDLLRPFGQEDGEPSPRRLDLVRALRADLMDLVAAGDPADAAQDWAAFTGRTSSITFQQDFSTPGHVRLRQVSGDPVVGGITLDVAALVTAGTWSRLRICANDVCRRVFYDTTRSRTRRWHSYEICGNRSNVAAYRARTARSSATPDAQH</sequence>
<dbReference type="SUPFAM" id="SSF160904">
    <property type="entry name" value="Jann2411-like"/>
    <property type="match status" value="1"/>
</dbReference>
<dbReference type="AlphaFoldDB" id="A0A239JWH4"/>
<keyword evidence="3" id="KW-1185">Reference proteome</keyword>
<dbReference type="Pfam" id="PF11706">
    <property type="entry name" value="zf-CGNR"/>
    <property type="match status" value="1"/>
</dbReference>
<dbReference type="Gene3D" id="1.10.3300.10">
    <property type="entry name" value="Jann2411-like domain"/>
    <property type="match status" value="1"/>
</dbReference>
<dbReference type="OrthoDB" id="123307at2"/>
<protein>
    <submittedName>
        <fullName evidence="2">CGNR zinc finger domain-containing protein</fullName>
    </submittedName>
</protein>
<evidence type="ECO:0000313" key="3">
    <source>
        <dbReference type="Proteomes" id="UP000198282"/>
    </source>
</evidence>
<organism evidence="2 3">
    <name type="scientific">Streptosporangium subroseum</name>
    <dbReference type="NCBI Taxonomy" id="106412"/>
    <lineage>
        <taxon>Bacteria</taxon>
        <taxon>Bacillati</taxon>
        <taxon>Actinomycetota</taxon>
        <taxon>Actinomycetes</taxon>
        <taxon>Streptosporangiales</taxon>
        <taxon>Streptosporangiaceae</taxon>
        <taxon>Streptosporangium</taxon>
    </lineage>
</organism>
<gene>
    <name evidence="2" type="ORF">SAMN05216276_102470</name>
</gene>
<evidence type="ECO:0000259" key="1">
    <source>
        <dbReference type="Pfam" id="PF11706"/>
    </source>
</evidence>
<accession>A0A239JWH4</accession>
<dbReference type="InterPro" id="IPR021005">
    <property type="entry name" value="Znf_CGNR"/>
</dbReference>
<dbReference type="InterPro" id="IPR010852">
    <property type="entry name" value="ABATE"/>
</dbReference>